<reference evidence="2" key="1">
    <citation type="submission" date="2020-02" db="EMBL/GenBank/DDBJ databases">
        <authorList>
            <person name="Meier V. D."/>
        </authorList>
    </citation>
    <scope>NUCLEOTIDE SEQUENCE</scope>
    <source>
        <strain evidence="2">AVDCRST_MAG13</strain>
    </source>
</reference>
<name>A0A6J4TPI1_9ACTN</name>
<feature type="compositionally biased region" description="Low complexity" evidence="1">
    <location>
        <begin position="127"/>
        <end position="149"/>
    </location>
</feature>
<dbReference type="AlphaFoldDB" id="A0A6J4TPI1"/>
<sequence length="379" mass="39368">MRLERLQAAHGVDGGREARVGRDVDDDLAQLLHADADVHRGLEVDVELRLAGAERGEHRDGGQLAVAQRQPRPAVDVPEGELDDVAAQVAEGVDDLLAGAAVDLPQALASAVVPVIGARSVRVHVLPPARRSGRSSRSGCAGRAGAPRSARPPRRGGPRAARGARRRCRAPPAGAGRSAACRGSTCRWPAGAGRSPARRDPRPRSGVAAPTPARRGRAARSARSSAACAPTGRSGPPPRRWSGRRAAVRPGPWEVTVGLRARANASPPARHIAVERPPRAPPRPATVRPSGAGHHLEHAPRPARSRGPRHGGSRPPSPPGCCRGGGPSGRTWTVRRPPATSRRGWPTPPARGTCGASGRCPGATSPWCAPRSARGVPSS</sequence>
<dbReference type="EMBL" id="CADCVO010000593">
    <property type="protein sequence ID" value="CAA9527189.1"/>
    <property type="molecule type" value="Genomic_DNA"/>
</dbReference>
<protein>
    <submittedName>
        <fullName evidence="2">Uncharacterized protein</fullName>
    </submittedName>
</protein>
<organism evidence="2">
    <name type="scientific">uncultured Solirubrobacteraceae bacterium</name>
    <dbReference type="NCBI Taxonomy" id="1162706"/>
    <lineage>
        <taxon>Bacteria</taxon>
        <taxon>Bacillati</taxon>
        <taxon>Actinomycetota</taxon>
        <taxon>Thermoleophilia</taxon>
        <taxon>Solirubrobacterales</taxon>
        <taxon>Solirubrobacteraceae</taxon>
        <taxon>environmental samples</taxon>
    </lineage>
</organism>
<accession>A0A6J4TPI1</accession>
<gene>
    <name evidence="2" type="ORF">AVDCRST_MAG13-3845</name>
</gene>
<evidence type="ECO:0000313" key="2">
    <source>
        <dbReference type="EMBL" id="CAA9527189.1"/>
    </source>
</evidence>
<feature type="compositionally biased region" description="Low complexity" evidence="1">
    <location>
        <begin position="221"/>
        <end position="234"/>
    </location>
</feature>
<feature type="compositionally biased region" description="Basic residues" evidence="1">
    <location>
        <begin position="301"/>
        <end position="312"/>
    </location>
</feature>
<proteinExistence type="predicted"/>
<feature type="region of interest" description="Disordered" evidence="1">
    <location>
        <begin position="127"/>
        <end position="379"/>
    </location>
</feature>
<feature type="compositionally biased region" description="Basic residues" evidence="1">
    <location>
        <begin position="151"/>
        <end position="169"/>
    </location>
</feature>
<feature type="compositionally biased region" description="Low complexity" evidence="1">
    <location>
        <begin position="204"/>
        <end position="213"/>
    </location>
</feature>
<feature type="region of interest" description="Disordered" evidence="1">
    <location>
        <begin position="54"/>
        <end position="74"/>
    </location>
</feature>
<evidence type="ECO:0000256" key="1">
    <source>
        <dbReference type="SAM" id="MobiDB-lite"/>
    </source>
</evidence>
<feature type="compositionally biased region" description="Low complexity" evidence="1">
    <location>
        <begin position="170"/>
        <end position="195"/>
    </location>
</feature>